<keyword evidence="2" id="KW-1185">Reference proteome</keyword>
<comment type="caution">
    <text evidence="1">The sequence shown here is derived from an EMBL/GenBank/DDBJ whole genome shotgun (WGS) entry which is preliminary data.</text>
</comment>
<dbReference type="Proteomes" id="UP001196301">
    <property type="component" value="Unassembled WGS sequence"/>
</dbReference>
<evidence type="ECO:0000313" key="2">
    <source>
        <dbReference type="Proteomes" id="UP001196301"/>
    </source>
</evidence>
<sequence>MSKPKLTIEDQINHMKNKNGILFEITKEEDAIEFLKKNNYYFKVKSYAKNYEKYVSGENCGKYLNLDFAYLQELSRLDMHFRKIIIKMTLDIEHFAKTRLVKDCSENELEDGYSIVREFLDNHKYIEDSIAKKANQNSVCKDMIEKYGDRLAIWNIVEILSFGDFRKLYSYYYKKYPCKESLESYFWSVNCLRNAAAHNSCLLNTLRSPYTITRNKQINTYVSKITSIGKNERKKKLDNPIIHDFVVTLYVYTQIVEDGNTKKSTLEELQEIILNRFTEHKEYFTKNQIILSHYKFIKKIIEHFIED</sequence>
<dbReference type="Pfam" id="PF07751">
    <property type="entry name" value="Abi_2"/>
    <property type="match status" value="1"/>
</dbReference>
<evidence type="ECO:0000313" key="1">
    <source>
        <dbReference type="EMBL" id="MBU5335458.1"/>
    </source>
</evidence>
<proteinExistence type="predicted"/>
<dbReference type="RefSeq" id="WP_216568588.1">
    <property type="nucleotide sequence ID" value="NZ_JAHLOQ010000005.1"/>
</dbReference>
<gene>
    <name evidence="1" type="ORF">KQI20_03305</name>
</gene>
<organism evidence="1 2">
    <name type="scientific">Intestinibacter bartlettii</name>
    <dbReference type="NCBI Taxonomy" id="261299"/>
    <lineage>
        <taxon>Bacteria</taxon>
        <taxon>Bacillati</taxon>
        <taxon>Bacillota</taxon>
        <taxon>Clostridia</taxon>
        <taxon>Peptostreptococcales</taxon>
        <taxon>Peptostreptococcaceae</taxon>
        <taxon>Intestinibacter</taxon>
    </lineage>
</organism>
<name>A0ABS6DUE3_9FIRM</name>
<dbReference type="EMBL" id="JAHLOQ010000005">
    <property type="protein sequence ID" value="MBU5335458.1"/>
    <property type="molecule type" value="Genomic_DNA"/>
</dbReference>
<reference evidence="1 2" key="1">
    <citation type="submission" date="2021-06" db="EMBL/GenBank/DDBJ databases">
        <authorList>
            <person name="Sun Q."/>
            <person name="Li D."/>
        </authorList>
    </citation>
    <scope>NUCLEOTIDE SEQUENCE [LARGE SCALE GENOMIC DNA]</scope>
    <source>
        <strain evidence="1 2">N19</strain>
    </source>
</reference>
<dbReference type="InterPro" id="IPR011664">
    <property type="entry name" value="Abi_system_AbiD/AbiF-like"/>
</dbReference>
<protein>
    <submittedName>
        <fullName evidence="1">Abi family protein</fullName>
    </submittedName>
</protein>
<accession>A0ABS6DUE3</accession>